<dbReference type="PROSITE" id="PS00923">
    <property type="entry name" value="ASP_GLU_RACEMASE_1"/>
    <property type="match status" value="1"/>
</dbReference>
<dbReference type="EMBL" id="PDNW01000014">
    <property type="protein sequence ID" value="PLC48982.1"/>
    <property type="molecule type" value="Genomic_DNA"/>
</dbReference>
<dbReference type="Gene3D" id="3.40.50.1860">
    <property type="match status" value="2"/>
</dbReference>
<keyword evidence="4" id="KW-1185">Reference proteome</keyword>
<proteinExistence type="inferred from homology"/>
<dbReference type="OrthoDB" id="9803739at2"/>
<protein>
    <submittedName>
        <fullName evidence="3">Glutamate racemase</fullName>
    </submittedName>
</protein>
<dbReference type="PANTHER" id="PTHR21198:SF7">
    <property type="entry name" value="ASPARTATE-GLUTAMATE RACEMASE FAMILY"/>
    <property type="match status" value="1"/>
</dbReference>
<evidence type="ECO:0000313" key="4">
    <source>
        <dbReference type="Proteomes" id="UP000234190"/>
    </source>
</evidence>
<evidence type="ECO:0000256" key="2">
    <source>
        <dbReference type="ARBA" id="ARBA00023235"/>
    </source>
</evidence>
<dbReference type="Proteomes" id="UP000234190">
    <property type="component" value="Unassembled WGS sequence"/>
</dbReference>
<dbReference type="GO" id="GO:0047661">
    <property type="term" value="F:amino-acid racemase activity"/>
    <property type="evidence" value="ECO:0007669"/>
    <property type="project" value="InterPro"/>
</dbReference>
<dbReference type="AlphaFoldDB" id="A0A2N4U1T7"/>
<dbReference type="InterPro" id="IPR015942">
    <property type="entry name" value="Asp/Glu/hydantoin_racemase"/>
</dbReference>
<sequence length="253" mass="26872">MQVILKNSAATGWGRTLGVLGGMGPLAGASFAYRLAQLTPARNDQEHIPVLLRNDPRIPDRSASRLSGGTDPLPAMLEGMRFLERAGVDCIAIPCNTAHLWFDALDSAVGVPVMHIVESVVEDLRRQGIQGGKIGIMGTAATLELGLYQRYLIAAGYEPLVPSQAEILACCVPAIFAVKANRIDAAFSPASQGITALERRGAQAVVLGCTELPLAVPHHRREEFGLVLTDSVDALALSVLERFNASEAVALEV</sequence>
<dbReference type="InterPro" id="IPR004380">
    <property type="entry name" value="Asp_race"/>
</dbReference>
<dbReference type="SUPFAM" id="SSF53681">
    <property type="entry name" value="Aspartate/glutamate racemase"/>
    <property type="match status" value="2"/>
</dbReference>
<evidence type="ECO:0000256" key="1">
    <source>
        <dbReference type="ARBA" id="ARBA00007847"/>
    </source>
</evidence>
<comment type="caution">
    <text evidence="3">The sequence shown here is derived from an EMBL/GenBank/DDBJ whole genome shotgun (WGS) entry which is preliminary data.</text>
</comment>
<dbReference type="InterPro" id="IPR001920">
    <property type="entry name" value="Asp/Glu_race"/>
</dbReference>
<accession>A0A2N4U1T7</accession>
<gene>
    <name evidence="3" type="ORF">CR159_15620</name>
</gene>
<organism evidence="3 4">
    <name type="scientific">Pollutimonas subterranea</name>
    <dbReference type="NCBI Taxonomy" id="2045210"/>
    <lineage>
        <taxon>Bacteria</taxon>
        <taxon>Pseudomonadati</taxon>
        <taxon>Pseudomonadota</taxon>
        <taxon>Betaproteobacteria</taxon>
        <taxon>Burkholderiales</taxon>
        <taxon>Alcaligenaceae</taxon>
        <taxon>Pollutimonas</taxon>
    </lineage>
</organism>
<dbReference type="InterPro" id="IPR018187">
    <property type="entry name" value="Asp/Glu_racemase_AS_1"/>
</dbReference>
<evidence type="ECO:0000313" key="3">
    <source>
        <dbReference type="EMBL" id="PLC48982.1"/>
    </source>
</evidence>
<comment type="similarity">
    <text evidence="1">Belongs to the aspartate/glutamate racemases family.</text>
</comment>
<dbReference type="Pfam" id="PF01177">
    <property type="entry name" value="Asp_Glu_race"/>
    <property type="match status" value="1"/>
</dbReference>
<keyword evidence="2" id="KW-0413">Isomerase</keyword>
<dbReference type="PANTHER" id="PTHR21198">
    <property type="entry name" value="GLUTAMATE RACEMASE"/>
    <property type="match status" value="1"/>
</dbReference>
<dbReference type="RefSeq" id="WP_102074900.1">
    <property type="nucleotide sequence ID" value="NZ_PDNW01000014.1"/>
</dbReference>
<dbReference type="NCBIfam" id="TIGR00035">
    <property type="entry name" value="asp_race"/>
    <property type="match status" value="1"/>
</dbReference>
<name>A0A2N4U1T7_9BURK</name>
<reference evidence="3 4" key="1">
    <citation type="submission" date="2017-10" db="EMBL/GenBank/DDBJ databases">
        <title>Two draft genome sequences of Pusillimonas sp. strains isolated from a nitrate- and radionuclide-contaminated groundwater in Russia.</title>
        <authorList>
            <person name="Grouzdev D.S."/>
            <person name="Tourova T.P."/>
            <person name="Goeva M.A."/>
            <person name="Babich T.L."/>
            <person name="Sokolova D.S."/>
            <person name="Abdullin R."/>
            <person name="Poltaraus A.B."/>
            <person name="Toshchakov S.V."/>
            <person name="Nazina T.N."/>
        </authorList>
    </citation>
    <scope>NUCLEOTIDE SEQUENCE [LARGE SCALE GENOMIC DNA]</scope>
    <source>
        <strain evidence="3 4">JR1/69-3-13</strain>
    </source>
</reference>